<dbReference type="EMBL" id="JAABOA010000004">
    <property type="protein sequence ID" value="KAF9586731.1"/>
    <property type="molecule type" value="Genomic_DNA"/>
</dbReference>
<evidence type="ECO:0000259" key="1">
    <source>
        <dbReference type="PROSITE" id="PS50404"/>
    </source>
</evidence>
<dbReference type="PROSITE" id="PS50404">
    <property type="entry name" value="GST_NTER"/>
    <property type="match status" value="1"/>
</dbReference>
<dbReference type="PANTHER" id="PTHR43968:SF6">
    <property type="entry name" value="GLUTATHIONE S-TRANSFERASE OMEGA"/>
    <property type="match status" value="1"/>
</dbReference>
<dbReference type="Gene3D" id="3.40.30.10">
    <property type="entry name" value="Glutaredoxin"/>
    <property type="match status" value="1"/>
</dbReference>
<protein>
    <recommendedName>
        <fullName evidence="1">GST N-terminal domain-containing protein</fullName>
    </recommendedName>
</protein>
<name>A0A9P6G5M1_9FUNG</name>
<dbReference type="InterPro" id="IPR050983">
    <property type="entry name" value="GST_Omega/HSP26"/>
</dbReference>
<dbReference type="InterPro" id="IPR004045">
    <property type="entry name" value="Glutathione_S-Trfase_N"/>
</dbReference>
<evidence type="ECO:0000313" key="2">
    <source>
        <dbReference type="EMBL" id="KAF9586731.1"/>
    </source>
</evidence>
<proteinExistence type="predicted"/>
<keyword evidence="3" id="KW-1185">Reference proteome</keyword>
<dbReference type="SUPFAM" id="SSF52833">
    <property type="entry name" value="Thioredoxin-like"/>
    <property type="match status" value="1"/>
</dbReference>
<accession>A0A9P6G5M1</accession>
<gene>
    <name evidence="2" type="ORF">BGW38_006273</name>
</gene>
<comment type="caution">
    <text evidence="2">The sequence shown here is derived from an EMBL/GenBank/DDBJ whole genome shotgun (WGS) entry which is preliminary data.</text>
</comment>
<dbReference type="GO" id="GO:0005737">
    <property type="term" value="C:cytoplasm"/>
    <property type="evidence" value="ECO:0007669"/>
    <property type="project" value="TreeGrafter"/>
</dbReference>
<dbReference type="AlphaFoldDB" id="A0A9P6G5M1"/>
<dbReference type="Pfam" id="PF13409">
    <property type="entry name" value="GST_N_2"/>
    <property type="match status" value="1"/>
</dbReference>
<organism evidence="2 3">
    <name type="scientific">Lunasporangiospora selenospora</name>
    <dbReference type="NCBI Taxonomy" id="979761"/>
    <lineage>
        <taxon>Eukaryota</taxon>
        <taxon>Fungi</taxon>
        <taxon>Fungi incertae sedis</taxon>
        <taxon>Mucoromycota</taxon>
        <taxon>Mortierellomycotina</taxon>
        <taxon>Mortierellomycetes</taxon>
        <taxon>Mortierellales</taxon>
        <taxon>Mortierellaceae</taxon>
        <taxon>Lunasporangiospora</taxon>
    </lineage>
</organism>
<evidence type="ECO:0000313" key="3">
    <source>
        <dbReference type="Proteomes" id="UP000780801"/>
    </source>
</evidence>
<dbReference type="PANTHER" id="PTHR43968">
    <property type="match status" value="1"/>
</dbReference>
<feature type="domain" description="GST N-terminal" evidence="1">
    <location>
        <begin position="1"/>
        <end position="61"/>
    </location>
</feature>
<sequence length="76" mass="8687">MAETNQAHEEIQIDLNTPRPDWYLHISPFGRVPALKVNDHDVVLESLFVAEFICDLHPEANPLTAERQIRSVLGMH</sequence>
<dbReference type="InterPro" id="IPR036249">
    <property type="entry name" value="Thioredoxin-like_sf"/>
</dbReference>
<reference evidence="2" key="1">
    <citation type="journal article" date="2020" name="Fungal Divers.">
        <title>Resolving the Mortierellaceae phylogeny through synthesis of multi-gene phylogenetics and phylogenomics.</title>
        <authorList>
            <person name="Vandepol N."/>
            <person name="Liber J."/>
            <person name="Desiro A."/>
            <person name="Na H."/>
            <person name="Kennedy M."/>
            <person name="Barry K."/>
            <person name="Grigoriev I.V."/>
            <person name="Miller A.N."/>
            <person name="O'Donnell K."/>
            <person name="Stajich J.E."/>
            <person name="Bonito G."/>
        </authorList>
    </citation>
    <scope>NUCLEOTIDE SEQUENCE</scope>
    <source>
        <strain evidence="2">KOD1015</strain>
    </source>
</reference>
<dbReference type="OrthoDB" id="202840at2759"/>
<dbReference type="Proteomes" id="UP000780801">
    <property type="component" value="Unassembled WGS sequence"/>
</dbReference>